<keyword evidence="1" id="KW-0472">Membrane</keyword>
<dbReference type="AlphaFoldDB" id="A0A2R4MDT6"/>
<name>A0A2R4MDT6_9HYPH</name>
<accession>A0A2R4MDT6</accession>
<protein>
    <submittedName>
        <fullName evidence="2">Uncharacterized protein</fullName>
    </submittedName>
</protein>
<reference evidence="2 3" key="1">
    <citation type="submission" date="2017-05" db="EMBL/GenBank/DDBJ databases">
        <title>Genome Analysis of Maritalea myrionectae HL2708#5.</title>
        <authorList>
            <consortium name="Cotde Inc.-PKNU"/>
            <person name="Jang D."/>
            <person name="Oh H.-M."/>
        </authorList>
    </citation>
    <scope>NUCLEOTIDE SEQUENCE [LARGE SCALE GENOMIC DNA]</scope>
    <source>
        <strain evidence="2 3">HL2708#5</strain>
    </source>
</reference>
<keyword evidence="1" id="KW-1133">Transmembrane helix</keyword>
<evidence type="ECO:0000256" key="1">
    <source>
        <dbReference type="SAM" id="Phobius"/>
    </source>
</evidence>
<dbReference type="KEGG" id="mmyr:MXMO3_01671"/>
<evidence type="ECO:0000313" key="2">
    <source>
        <dbReference type="EMBL" id="AVX04197.1"/>
    </source>
</evidence>
<dbReference type="Proteomes" id="UP000258927">
    <property type="component" value="Chromosome"/>
</dbReference>
<dbReference type="EMBL" id="CP021330">
    <property type="protein sequence ID" value="AVX04197.1"/>
    <property type="molecule type" value="Genomic_DNA"/>
</dbReference>
<gene>
    <name evidence="2" type="ORF">MXMO3_01671</name>
</gene>
<keyword evidence="3" id="KW-1185">Reference proteome</keyword>
<organism evidence="2 3">
    <name type="scientific">Maritalea myrionectae</name>
    <dbReference type="NCBI Taxonomy" id="454601"/>
    <lineage>
        <taxon>Bacteria</taxon>
        <taxon>Pseudomonadati</taxon>
        <taxon>Pseudomonadota</taxon>
        <taxon>Alphaproteobacteria</taxon>
        <taxon>Hyphomicrobiales</taxon>
        <taxon>Devosiaceae</taxon>
        <taxon>Maritalea</taxon>
    </lineage>
</organism>
<sequence>MTLTPIQTLYTGAFVFVITLMIVLADAAHYAAQGV</sequence>
<feature type="transmembrane region" description="Helical" evidence="1">
    <location>
        <begin position="12"/>
        <end position="32"/>
    </location>
</feature>
<proteinExistence type="predicted"/>
<keyword evidence="1" id="KW-0812">Transmembrane</keyword>
<evidence type="ECO:0000313" key="3">
    <source>
        <dbReference type="Proteomes" id="UP000258927"/>
    </source>
</evidence>